<organism evidence="1 2">
    <name type="scientific">Salmonella enterica subsp. arizonae</name>
    <dbReference type="NCBI Taxonomy" id="59203"/>
    <lineage>
        <taxon>Bacteria</taxon>
        <taxon>Pseudomonadati</taxon>
        <taxon>Pseudomonadota</taxon>
        <taxon>Gammaproteobacteria</taxon>
        <taxon>Enterobacterales</taxon>
        <taxon>Enterobacteriaceae</taxon>
        <taxon>Salmonella</taxon>
    </lineage>
</organism>
<dbReference type="Proteomes" id="UP000254124">
    <property type="component" value="Unassembled WGS sequence"/>
</dbReference>
<dbReference type="EMBL" id="UGWZ01000001">
    <property type="protein sequence ID" value="SUG16419.1"/>
    <property type="molecule type" value="Genomic_DNA"/>
</dbReference>
<name>A0A379S879_SALER</name>
<sequence length="35" mass="4255">MRNLCRIEQLAHELNGHYMDQFTYAERATDWRGNN</sequence>
<dbReference type="AlphaFoldDB" id="A0A379S879"/>
<protein>
    <submittedName>
        <fullName evidence="1">Lyase</fullName>
    </submittedName>
</protein>
<evidence type="ECO:0000313" key="2">
    <source>
        <dbReference type="Proteomes" id="UP000254124"/>
    </source>
</evidence>
<evidence type="ECO:0000313" key="1">
    <source>
        <dbReference type="EMBL" id="SUG16419.1"/>
    </source>
</evidence>
<keyword evidence="1" id="KW-0456">Lyase</keyword>
<proteinExistence type="predicted"/>
<gene>
    <name evidence="1" type="ORF">NCTC7295_04133</name>
</gene>
<reference evidence="1 2" key="1">
    <citation type="submission" date="2018-06" db="EMBL/GenBank/DDBJ databases">
        <authorList>
            <consortium name="Pathogen Informatics"/>
            <person name="Doyle S."/>
        </authorList>
    </citation>
    <scope>NUCLEOTIDE SEQUENCE [LARGE SCALE GENOMIC DNA]</scope>
    <source>
        <strain evidence="1 2">NCTC7295</strain>
    </source>
</reference>
<accession>A0A379S879</accession>
<dbReference type="GO" id="GO:0016829">
    <property type="term" value="F:lyase activity"/>
    <property type="evidence" value="ECO:0007669"/>
    <property type="project" value="UniProtKB-KW"/>
</dbReference>